<keyword evidence="2" id="KW-0732">Signal</keyword>
<reference evidence="4" key="1">
    <citation type="journal article" date="2019" name="Int. J. Syst. Evol. Microbiol.">
        <title>The Global Catalogue of Microorganisms (GCM) 10K type strain sequencing project: providing services to taxonomists for standard genome sequencing and annotation.</title>
        <authorList>
            <consortium name="The Broad Institute Genomics Platform"/>
            <consortium name="The Broad Institute Genome Sequencing Center for Infectious Disease"/>
            <person name="Wu L."/>
            <person name="Ma J."/>
        </authorList>
    </citation>
    <scope>NUCLEOTIDE SEQUENCE [LARGE SCALE GENOMIC DNA]</scope>
    <source>
        <strain evidence="4">CGMCC 4.7371</strain>
    </source>
</reference>
<evidence type="ECO:0000313" key="3">
    <source>
        <dbReference type="EMBL" id="GGO87221.1"/>
    </source>
</evidence>
<feature type="signal peptide" evidence="2">
    <location>
        <begin position="1"/>
        <end position="25"/>
    </location>
</feature>
<evidence type="ECO:0000256" key="2">
    <source>
        <dbReference type="SAM" id="SignalP"/>
    </source>
</evidence>
<evidence type="ECO:0000256" key="1">
    <source>
        <dbReference type="SAM" id="MobiDB-lite"/>
    </source>
</evidence>
<feature type="region of interest" description="Disordered" evidence="1">
    <location>
        <begin position="202"/>
        <end position="225"/>
    </location>
</feature>
<keyword evidence="4" id="KW-1185">Reference proteome</keyword>
<feature type="chain" id="PRO_5047481284" evidence="2">
    <location>
        <begin position="26"/>
        <end position="225"/>
    </location>
</feature>
<dbReference type="Proteomes" id="UP000655410">
    <property type="component" value="Unassembled WGS sequence"/>
</dbReference>
<dbReference type="RefSeq" id="WP_188783038.1">
    <property type="nucleotide sequence ID" value="NZ_BMNI01000002.1"/>
</dbReference>
<protein>
    <submittedName>
        <fullName evidence="3">Uncharacterized protein</fullName>
    </submittedName>
</protein>
<dbReference type="EMBL" id="BMNI01000002">
    <property type="protein sequence ID" value="GGO87221.1"/>
    <property type="molecule type" value="Genomic_DNA"/>
</dbReference>
<gene>
    <name evidence="3" type="ORF">GCM10011584_11310</name>
</gene>
<accession>A0ABQ2N7A6</accession>
<feature type="compositionally biased region" description="Polar residues" evidence="1">
    <location>
        <begin position="208"/>
        <end position="217"/>
    </location>
</feature>
<comment type="caution">
    <text evidence="3">The sequence shown here is derived from an EMBL/GenBank/DDBJ whole genome shotgun (WGS) entry which is preliminary data.</text>
</comment>
<name>A0ABQ2N7A6_9ACTN</name>
<sequence length="225" mass="22686">MKLSTTSFAAGAVAALVIGSGSAYAATGGNFILGKSNSAGATTTLSNANGTALSLNSKSGTAPLKVNRTTKVANLNADLLDNLDQSAFARRAGTTRAYDVVSDAYDFLPDGAPDGKIDTLVAGAQCPAGTHRTGGGFWDLTTSGKVAINSADSQNPQTWFIVVPVNPDVAEDPMNAGVTIVCESPTGTPPANDYGDPGYARTTGGNGNSTLPNTVTPSMIAAAQR</sequence>
<evidence type="ECO:0000313" key="4">
    <source>
        <dbReference type="Proteomes" id="UP000655410"/>
    </source>
</evidence>
<proteinExistence type="predicted"/>
<organism evidence="3 4">
    <name type="scientific">Nocardioides phosphati</name>
    <dbReference type="NCBI Taxonomy" id="1867775"/>
    <lineage>
        <taxon>Bacteria</taxon>
        <taxon>Bacillati</taxon>
        <taxon>Actinomycetota</taxon>
        <taxon>Actinomycetes</taxon>
        <taxon>Propionibacteriales</taxon>
        <taxon>Nocardioidaceae</taxon>
        <taxon>Nocardioides</taxon>
    </lineage>
</organism>